<keyword evidence="2" id="KW-1185">Reference proteome</keyword>
<sequence>MLLFKLVQTEKRIKEYQQDMYDLAKVRGLNDPQVLSISQKLDKEIVFFQYFAMNLPKVPKCQ</sequence>
<dbReference type="InterPro" id="IPR036638">
    <property type="entry name" value="HLH_DNA-bd_sf"/>
</dbReference>
<protein>
    <submittedName>
        <fullName evidence="1">Aspartyl-phosphate phosphatase Spo0E family protein</fullName>
    </submittedName>
</protein>
<dbReference type="Pfam" id="PF09388">
    <property type="entry name" value="SpoOE-like"/>
    <property type="match status" value="1"/>
</dbReference>
<comment type="caution">
    <text evidence="1">The sequence shown here is derived from an EMBL/GenBank/DDBJ whole genome shotgun (WGS) entry which is preliminary data.</text>
</comment>
<gene>
    <name evidence="1" type="ORF">ACFFMS_20915</name>
</gene>
<reference evidence="1 2" key="1">
    <citation type="submission" date="2024-09" db="EMBL/GenBank/DDBJ databases">
        <authorList>
            <person name="Sun Q."/>
            <person name="Mori K."/>
        </authorList>
    </citation>
    <scope>NUCLEOTIDE SEQUENCE [LARGE SCALE GENOMIC DNA]</scope>
    <source>
        <strain evidence="1 2">JCM 11201</strain>
    </source>
</reference>
<dbReference type="RefSeq" id="WP_379951030.1">
    <property type="nucleotide sequence ID" value="NZ_JBHMAF010000167.1"/>
</dbReference>
<evidence type="ECO:0000313" key="2">
    <source>
        <dbReference type="Proteomes" id="UP001589609"/>
    </source>
</evidence>
<dbReference type="Proteomes" id="UP001589609">
    <property type="component" value="Unassembled WGS sequence"/>
</dbReference>
<dbReference type="Gene3D" id="4.10.280.10">
    <property type="entry name" value="Helix-loop-helix DNA-binding domain"/>
    <property type="match status" value="1"/>
</dbReference>
<proteinExistence type="predicted"/>
<evidence type="ECO:0000313" key="1">
    <source>
        <dbReference type="EMBL" id="MFB9760747.1"/>
    </source>
</evidence>
<name>A0ABV5WK22_9BACI</name>
<dbReference type="SUPFAM" id="SSF140500">
    <property type="entry name" value="BAS1536-like"/>
    <property type="match status" value="1"/>
</dbReference>
<accession>A0ABV5WK22</accession>
<dbReference type="EMBL" id="JBHMAF010000167">
    <property type="protein sequence ID" value="MFB9760747.1"/>
    <property type="molecule type" value="Genomic_DNA"/>
</dbReference>
<organism evidence="1 2">
    <name type="scientific">Ectobacillus funiculus</name>
    <dbReference type="NCBI Taxonomy" id="137993"/>
    <lineage>
        <taxon>Bacteria</taxon>
        <taxon>Bacillati</taxon>
        <taxon>Bacillota</taxon>
        <taxon>Bacilli</taxon>
        <taxon>Bacillales</taxon>
        <taxon>Bacillaceae</taxon>
        <taxon>Ectobacillus</taxon>
    </lineage>
</organism>
<dbReference type="InterPro" id="IPR018540">
    <property type="entry name" value="Spo0E-like"/>
</dbReference>
<dbReference type="InterPro" id="IPR037208">
    <property type="entry name" value="Spo0E-like_sf"/>
</dbReference>